<gene>
    <name evidence="1" type="ORF">BSTOLATCC_MIC1238</name>
</gene>
<protein>
    <submittedName>
        <fullName evidence="1">Uncharacterized protein</fullName>
    </submittedName>
</protein>
<proteinExistence type="predicted"/>
<dbReference type="PANTHER" id="PTHR36960:SF1">
    <property type="entry name" value="SI:DKEY-32E6.3"/>
    <property type="match status" value="1"/>
</dbReference>
<sequence>MEFQKPKLILHMDINNTIIMKDDAQGYSFDFSIKRILATQCWGIAENGVWNFAVTEPFLSRPDDSMISYE</sequence>
<evidence type="ECO:0000313" key="1">
    <source>
        <dbReference type="EMBL" id="CAG9310387.1"/>
    </source>
</evidence>
<dbReference type="EMBL" id="CAJZBQ010000002">
    <property type="protein sequence ID" value="CAG9310387.1"/>
    <property type="molecule type" value="Genomic_DNA"/>
</dbReference>
<organism evidence="1 2">
    <name type="scientific">Blepharisma stoltei</name>
    <dbReference type="NCBI Taxonomy" id="1481888"/>
    <lineage>
        <taxon>Eukaryota</taxon>
        <taxon>Sar</taxon>
        <taxon>Alveolata</taxon>
        <taxon>Ciliophora</taxon>
        <taxon>Postciliodesmatophora</taxon>
        <taxon>Heterotrichea</taxon>
        <taxon>Heterotrichida</taxon>
        <taxon>Blepharismidae</taxon>
        <taxon>Blepharisma</taxon>
    </lineage>
</organism>
<dbReference type="AlphaFoldDB" id="A0AAU9IAM6"/>
<evidence type="ECO:0000313" key="2">
    <source>
        <dbReference type="Proteomes" id="UP001162131"/>
    </source>
</evidence>
<name>A0AAU9IAM6_9CILI</name>
<dbReference type="Proteomes" id="UP001162131">
    <property type="component" value="Unassembled WGS sequence"/>
</dbReference>
<comment type="caution">
    <text evidence="1">The sequence shown here is derived from an EMBL/GenBank/DDBJ whole genome shotgun (WGS) entry which is preliminary data.</text>
</comment>
<keyword evidence="2" id="KW-1185">Reference proteome</keyword>
<reference evidence="1" key="1">
    <citation type="submission" date="2021-09" db="EMBL/GenBank/DDBJ databases">
        <authorList>
            <consortium name="AG Swart"/>
            <person name="Singh M."/>
            <person name="Singh A."/>
            <person name="Seah K."/>
            <person name="Emmerich C."/>
        </authorList>
    </citation>
    <scope>NUCLEOTIDE SEQUENCE</scope>
    <source>
        <strain evidence="1">ATCC30299</strain>
    </source>
</reference>
<dbReference type="PANTHER" id="PTHR36960">
    <property type="entry name" value="SI:DKEY-32E6.3"/>
    <property type="match status" value="1"/>
</dbReference>
<accession>A0AAU9IAM6</accession>